<dbReference type="Pfam" id="PF06698">
    <property type="entry name" value="DUF1192"/>
    <property type="match status" value="1"/>
</dbReference>
<protein>
    <recommendedName>
        <fullName evidence="4">DUF1192 domain-containing protein</fullName>
    </recommendedName>
</protein>
<evidence type="ECO:0000313" key="2">
    <source>
        <dbReference type="EMBL" id="BDV33887.1"/>
    </source>
</evidence>
<evidence type="ECO:0008006" key="4">
    <source>
        <dbReference type="Google" id="ProtNLM"/>
    </source>
</evidence>
<organism evidence="2 3">
    <name type="scientific">Methylocystis iwaonis</name>
    <dbReference type="NCBI Taxonomy" id="2885079"/>
    <lineage>
        <taxon>Bacteria</taxon>
        <taxon>Pseudomonadati</taxon>
        <taxon>Pseudomonadota</taxon>
        <taxon>Alphaproteobacteria</taxon>
        <taxon>Hyphomicrobiales</taxon>
        <taxon>Methylocystaceae</taxon>
        <taxon>Methylocystis</taxon>
    </lineage>
</organism>
<evidence type="ECO:0000256" key="1">
    <source>
        <dbReference type="SAM" id="Coils"/>
    </source>
</evidence>
<dbReference type="EMBL" id="AP027142">
    <property type="protein sequence ID" value="BDV33887.1"/>
    <property type="molecule type" value="Genomic_DNA"/>
</dbReference>
<feature type="coiled-coil region" evidence="1">
    <location>
        <begin position="24"/>
        <end position="51"/>
    </location>
</feature>
<dbReference type="InterPro" id="IPR009579">
    <property type="entry name" value="DUF1192"/>
</dbReference>
<dbReference type="RefSeq" id="WP_281931434.1">
    <property type="nucleotide sequence ID" value="NZ_AP027142.1"/>
</dbReference>
<name>A0ABM8E7S1_9HYPH</name>
<accession>A0ABM8E7S1</accession>
<sequence>MTEDDAPRPRPAYDVGQPLELLSIAEIESRILMLQEEIARLEAAAQAKRAATSAAEAFFRK</sequence>
<proteinExistence type="predicted"/>
<reference evidence="2 3" key="1">
    <citation type="journal article" date="2023" name="Int. J. Syst. Evol. Microbiol.">
        <title>Methylocystis iwaonis sp. nov., a type II methane-oxidizing bacterium from surface soil of a rice paddy field in Japan, and emended description of the genus Methylocystis (ex Whittenbury et al. 1970) Bowman et al. 1993.</title>
        <authorList>
            <person name="Kaise H."/>
            <person name="Sawadogo J.B."/>
            <person name="Alam M.S."/>
            <person name="Ueno C."/>
            <person name="Dianou D."/>
            <person name="Shinjo R."/>
            <person name="Asakawa S."/>
        </authorList>
    </citation>
    <scope>NUCLEOTIDE SEQUENCE [LARGE SCALE GENOMIC DNA]</scope>
    <source>
        <strain evidence="2 3">SS37A-Re</strain>
    </source>
</reference>
<evidence type="ECO:0000313" key="3">
    <source>
        <dbReference type="Proteomes" id="UP001317629"/>
    </source>
</evidence>
<keyword evidence="1" id="KW-0175">Coiled coil</keyword>
<keyword evidence="3" id="KW-1185">Reference proteome</keyword>
<dbReference type="Proteomes" id="UP001317629">
    <property type="component" value="Chromosome"/>
</dbReference>
<gene>
    <name evidence="2" type="ORF">SS37A_14160</name>
</gene>